<evidence type="ECO:0000256" key="15">
    <source>
        <dbReference type="ARBA" id="ARBA00037982"/>
    </source>
</evidence>
<dbReference type="GO" id="GO:0110031">
    <property type="term" value="P:negative regulation of G2/MI transition of meiotic cell cycle"/>
    <property type="evidence" value="ECO:0007669"/>
    <property type="project" value="TreeGrafter"/>
</dbReference>
<dbReference type="Proteomes" id="UP000095283">
    <property type="component" value="Unplaced"/>
</dbReference>
<evidence type="ECO:0000256" key="7">
    <source>
        <dbReference type="ARBA" id="ARBA00022777"/>
    </source>
</evidence>
<evidence type="ECO:0000256" key="5">
    <source>
        <dbReference type="ARBA" id="ARBA00022723"/>
    </source>
</evidence>
<dbReference type="InterPro" id="IPR000719">
    <property type="entry name" value="Prot_kinase_dom"/>
</dbReference>
<evidence type="ECO:0000313" key="22">
    <source>
        <dbReference type="Proteomes" id="UP000095283"/>
    </source>
</evidence>
<comment type="catalytic activity">
    <reaction evidence="17">
        <text>L-seryl-[protein] + ATP = O-phospho-L-seryl-[protein] + ADP + H(+)</text>
        <dbReference type="Rhea" id="RHEA:17989"/>
        <dbReference type="Rhea" id="RHEA-COMP:9863"/>
        <dbReference type="Rhea" id="RHEA-COMP:11604"/>
        <dbReference type="ChEBI" id="CHEBI:15378"/>
        <dbReference type="ChEBI" id="CHEBI:29999"/>
        <dbReference type="ChEBI" id="CHEBI:30616"/>
        <dbReference type="ChEBI" id="CHEBI:83421"/>
        <dbReference type="ChEBI" id="CHEBI:456216"/>
        <dbReference type="EC" id="2.7.11.1"/>
    </reaction>
</comment>
<comment type="catalytic activity">
    <reaction evidence="16">
        <text>L-threonyl-[protein] + ATP = O-phospho-L-threonyl-[protein] + ADP + H(+)</text>
        <dbReference type="Rhea" id="RHEA:46608"/>
        <dbReference type="Rhea" id="RHEA-COMP:11060"/>
        <dbReference type="Rhea" id="RHEA-COMP:11605"/>
        <dbReference type="ChEBI" id="CHEBI:15378"/>
        <dbReference type="ChEBI" id="CHEBI:30013"/>
        <dbReference type="ChEBI" id="CHEBI:30616"/>
        <dbReference type="ChEBI" id="CHEBI:61977"/>
        <dbReference type="ChEBI" id="CHEBI:456216"/>
        <dbReference type="EC" id="2.7.11.1"/>
    </reaction>
</comment>
<protein>
    <recommendedName>
        <fullName evidence="18">Membrane-associated tyrosine- and threonine-specific cdc2-inhibitory kinase wee-1.3</fullName>
        <ecNumber evidence="2">2.7.11.1</ecNumber>
    </recommendedName>
</protein>
<evidence type="ECO:0000256" key="16">
    <source>
        <dbReference type="ARBA" id="ARBA00047899"/>
    </source>
</evidence>
<feature type="domain" description="Protein kinase" evidence="21">
    <location>
        <begin position="1"/>
        <end position="301"/>
    </location>
</feature>
<dbReference type="SUPFAM" id="SSF56112">
    <property type="entry name" value="Protein kinase-like (PK-like)"/>
    <property type="match status" value="1"/>
</dbReference>
<evidence type="ECO:0000256" key="20">
    <source>
        <dbReference type="SAM" id="Phobius"/>
    </source>
</evidence>
<keyword evidence="7" id="KW-0418">Kinase</keyword>
<keyword evidence="8" id="KW-0067">ATP-binding</keyword>
<evidence type="ECO:0000256" key="10">
    <source>
        <dbReference type="ARBA" id="ARBA00022871"/>
    </source>
</evidence>
<evidence type="ECO:0000256" key="12">
    <source>
        <dbReference type="ARBA" id="ARBA00023034"/>
    </source>
</evidence>
<dbReference type="SMART" id="SM00220">
    <property type="entry name" value="S_TKc"/>
    <property type="match status" value="1"/>
</dbReference>
<evidence type="ECO:0000256" key="8">
    <source>
        <dbReference type="ARBA" id="ARBA00022840"/>
    </source>
</evidence>
<keyword evidence="14" id="KW-0131">Cell cycle</keyword>
<dbReference type="PANTHER" id="PTHR11042">
    <property type="entry name" value="EUKARYOTIC TRANSLATION INITIATION FACTOR 2-ALPHA KINASE EIF2-ALPHA KINASE -RELATED"/>
    <property type="match status" value="1"/>
</dbReference>
<keyword evidence="3" id="KW-0723">Serine/threonine-protein kinase</keyword>
<comment type="similarity">
    <text evidence="15">Belongs to the protein kinase superfamily. Ser/Thr protein kinase family. GCN2 subfamily.</text>
</comment>
<feature type="compositionally biased region" description="Polar residues" evidence="19">
    <location>
        <begin position="482"/>
        <end position="491"/>
    </location>
</feature>
<keyword evidence="20" id="KW-1133">Transmembrane helix</keyword>
<evidence type="ECO:0000256" key="18">
    <source>
        <dbReference type="ARBA" id="ARBA00071413"/>
    </source>
</evidence>
<dbReference type="GO" id="GO:0046872">
    <property type="term" value="F:metal ion binding"/>
    <property type="evidence" value="ECO:0007669"/>
    <property type="project" value="UniProtKB-KW"/>
</dbReference>
<dbReference type="PROSITE" id="PS00108">
    <property type="entry name" value="PROTEIN_KINASE_ST"/>
    <property type="match status" value="1"/>
</dbReference>
<keyword evidence="10" id="KW-0744">Spermatogenesis</keyword>
<evidence type="ECO:0000256" key="17">
    <source>
        <dbReference type="ARBA" id="ARBA00048679"/>
    </source>
</evidence>
<keyword evidence="6" id="KW-0547">Nucleotide-binding</keyword>
<dbReference type="Pfam" id="PF00069">
    <property type="entry name" value="Pkinase"/>
    <property type="match status" value="1"/>
</dbReference>
<organism evidence="22 23">
    <name type="scientific">Heterorhabditis bacteriophora</name>
    <name type="common">Entomopathogenic nematode worm</name>
    <dbReference type="NCBI Taxonomy" id="37862"/>
    <lineage>
        <taxon>Eukaryota</taxon>
        <taxon>Metazoa</taxon>
        <taxon>Ecdysozoa</taxon>
        <taxon>Nematoda</taxon>
        <taxon>Chromadorea</taxon>
        <taxon>Rhabditida</taxon>
        <taxon>Rhabditina</taxon>
        <taxon>Rhabditomorpha</taxon>
        <taxon>Strongyloidea</taxon>
        <taxon>Heterorhabditidae</taxon>
        <taxon>Heterorhabditis</taxon>
    </lineage>
</organism>
<comment type="subcellular location">
    <subcellularLocation>
        <location evidence="1">Golgi apparatus membrane</location>
        <topology evidence="1">Peripheral membrane protein</topology>
    </subcellularLocation>
</comment>
<evidence type="ECO:0000256" key="2">
    <source>
        <dbReference type="ARBA" id="ARBA00012513"/>
    </source>
</evidence>
<evidence type="ECO:0000259" key="21">
    <source>
        <dbReference type="PROSITE" id="PS50011"/>
    </source>
</evidence>
<evidence type="ECO:0000256" key="6">
    <source>
        <dbReference type="ARBA" id="ARBA00022741"/>
    </source>
</evidence>
<feature type="region of interest" description="Disordered" evidence="19">
    <location>
        <begin position="38"/>
        <end position="58"/>
    </location>
</feature>
<feature type="compositionally biased region" description="Low complexity" evidence="19">
    <location>
        <begin position="461"/>
        <end position="471"/>
    </location>
</feature>
<feature type="region of interest" description="Disordered" evidence="19">
    <location>
        <begin position="568"/>
        <end position="605"/>
    </location>
</feature>
<dbReference type="InterPro" id="IPR050339">
    <property type="entry name" value="CC_SR_Kinase"/>
</dbReference>
<keyword evidence="11" id="KW-0221">Differentiation</keyword>
<dbReference type="InterPro" id="IPR008271">
    <property type="entry name" value="Ser/Thr_kinase_AS"/>
</dbReference>
<reference evidence="23" key="1">
    <citation type="submission" date="2016-11" db="UniProtKB">
        <authorList>
            <consortium name="WormBaseParasite"/>
        </authorList>
    </citation>
    <scope>IDENTIFICATION</scope>
</reference>
<evidence type="ECO:0000256" key="3">
    <source>
        <dbReference type="ARBA" id="ARBA00022527"/>
    </source>
</evidence>
<evidence type="ECO:0000256" key="19">
    <source>
        <dbReference type="SAM" id="MobiDB-lite"/>
    </source>
</evidence>
<keyword evidence="4" id="KW-0808">Transferase</keyword>
<evidence type="ECO:0000256" key="1">
    <source>
        <dbReference type="ARBA" id="ARBA00004395"/>
    </source>
</evidence>
<dbReference type="GO" id="GO:0007283">
    <property type="term" value="P:spermatogenesis"/>
    <property type="evidence" value="ECO:0007669"/>
    <property type="project" value="UniProtKB-KW"/>
</dbReference>
<dbReference type="AlphaFoldDB" id="A0A1I7X7V7"/>
<dbReference type="GO" id="GO:0051321">
    <property type="term" value="P:meiotic cell cycle"/>
    <property type="evidence" value="ECO:0007669"/>
    <property type="project" value="TreeGrafter"/>
</dbReference>
<keyword evidence="5" id="KW-0479">Metal-binding</keyword>
<dbReference type="FunFam" id="1.10.510.10:FF:000315">
    <property type="entry name" value="membrane-associated tyrosine- and threonine-specific cdc2-inhibitory kinase"/>
    <property type="match status" value="1"/>
</dbReference>
<keyword evidence="11" id="KW-0896">Oogenesis</keyword>
<evidence type="ECO:0000256" key="11">
    <source>
        <dbReference type="ARBA" id="ARBA00022943"/>
    </source>
</evidence>
<keyword evidence="22" id="KW-1185">Reference proteome</keyword>
<dbReference type="GO" id="GO:0005524">
    <property type="term" value="F:ATP binding"/>
    <property type="evidence" value="ECO:0007669"/>
    <property type="project" value="UniProtKB-KW"/>
</dbReference>
<evidence type="ECO:0000256" key="9">
    <source>
        <dbReference type="ARBA" id="ARBA00022842"/>
    </source>
</evidence>
<evidence type="ECO:0000313" key="23">
    <source>
        <dbReference type="WBParaSite" id="Hba_13476"/>
    </source>
</evidence>
<evidence type="ECO:0000256" key="13">
    <source>
        <dbReference type="ARBA" id="ARBA00023136"/>
    </source>
</evidence>
<dbReference type="GO" id="GO:0005634">
    <property type="term" value="C:nucleus"/>
    <property type="evidence" value="ECO:0007669"/>
    <property type="project" value="TreeGrafter"/>
</dbReference>
<keyword evidence="13 20" id="KW-0472">Membrane</keyword>
<evidence type="ECO:0000256" key="14">
    <source>
        <dbReference type="ARBA" id="ARBA00023306"/>
    </source>
</evidence>
<dbReference type="GO" id="GO:0048477">
    <property type="term" value="P:oogenesis"/>
    <property type="evidence" value="ECO:0007669"/>
    <property type="project" value="UniProtKB-KW"/>
</dbReference>
<feature type="region of interest" description="Disordered" evidence="19">
    <location>
        <begin position="449"/>
        <end position="533"/>
    </location>
</feature>
<accession>A0A1I7X7V7</accession>
<dbReference type="PROSITE" id="PS50011">
    <property type="entry name" value="PROTEIN_KINASE_DOM"/>
    <property type="match status" value="1"/>
</dbReference>
<keyword evidence="12" id="KW-0333">Golgi apparatus</keyword>
<sequence>MDHEETSSSTVNDDHMFRSPPVQARFYDQFDSPLSTKREKMRSSLTCRPGLSAPRAVRTAPPLSRVYPRRFALQKPHQVSFRGIPGDNIVIRSPIYKPDVDVPYFDQCFTCERKLGQGSFGERGRLYIQTELCETSLSEYCNKLHSIPENQLWNFFIDLLLAVDHLHDHDLLHVDIKPENIFLTGDKVCKLGDFGLIFDLNNDQSHTAEEGDSKYLAPEVLNGEPSKAADIFSLGITILEVATDLDLPSRGDGWHQIRSGNIPERFFNDVSADLRRLILWLMSPDPFIRPTTKQVLNDPAIRNRLSCRMTFLHYHKLVSFKYRCLVLHYKFNTLQKTSITYHADTMWLWLIAFIHLLAIPFLIFAEALQKKKNDVCTTPYKSGNVTYRPHTPELSSGHNLRRQGPIDLDWSFSDEENIHPQLRHTHTIAAAGRRSVEFHHATDGSVDPCPRYRLNFDEDTPTSSSDPNDSPLKALHQRNTNERIPSMSSPSRKIIRRSDARAMTEKPRRRGDIGGAGDWSPSNGGMFDYDSDDSPSLIADHGYMSCPPIRIPMRTQLRNRSARPFPRLDFSILDPPSKESASPTVSTRRSKSRMIGDQGSSAEEL</sequence>
<proteinExistence type="inferred from homology"/>
<feature type="transmembrane region" description="Helical" evidence="20">
    <location>
        <begin position="346"/>
        <end position="365"/>
    </location>
</feature>
<dbReference type="WBParaSite" id="Hba_13476">
    <property type="protein sequence ID" value="Hba_13476"/>
    <property type="gene ID" value="Hba_13476"/>
</dbReference>
<dbReference type="InterPro" id="IPR011009">
    <property type="entry name" value="Kinase-like_dom_sf"/>
</dbReference>
<evidence type="ECO:0000256" key="4">
    <source>
        <dbReference type="ARBA" id="ARBA00022679"/>
    </source>
</evidence>
<keyword evidence="20" id="KW-0812">Transmembrane</keyword>
<feature type="compositionally biased region" description="Basic and acidic residues" evidence="19">
    <location>
        <begin position="496"/>
        <end position="512"/>
    </location>
</feature>
<keyword evidence="9" id="KW-0460">Magnesium</keyword>
<name>A0A1I7X7V7_HETBA</name>
<dbReference type="GO" id="GO:0004674">
    <property type="term" value="F:protein serine/threonine kinase activity"/>
    <property type="evidence" value="ECO:0007669"/>
    <property type="project" value="UniProtKB-KW"/>
</dbReference>
<dbReference type="Gene3D" id="1.10.510.10">
    <property type="entry name" value="Transferase(Phosphotransferase) domain 1"/>
    <property type="match status" value="1"/>
</dbReference>
<dbReference type="EC" id="2.7.11.1" evidence="2"/>
<dbReference type="GO" id="GO:0000139">
    <property type="term" value="C:Golgi membrane"/>
    <property type="evidence" value="ECO:0007669"/>
    <property type="project" value="UniProtKB-SubCell"/>
</dbReference>
<dbReference type="PANTHER" id="PTHR11042:SF183">
    <property type="entry name" value="MEMBRANE-ASSOCIATED TYROSINE- AND THREONINE-SPECIFIC CDC2-INHIBITORY KINASE"/>
    <property type="match status" value="1"/>
</dbReference>